<feature type="non-terminal residue" evidence="1">
    <location>
        <position position="89"/>
    </location>
</feature>
<dbReference type="AlphaFoldDB" id="E9J5C7"/>
<protein>
    <submittedName>
        <fullName evidence="1">Uncharacterized protein</fullName>
    </submittedName>
</protein>
<name>E9J5C7_SOLIN</name>
<evidence type="ECO:0000313" key="1">
    <source>
        <dbReference type="EMBL" id="EFZ11976.1"/>
    </source>
</evidence>
<sequence length="89" mass="10314">ACNFCDTPVNDSRINSSCQCVIGDGFEKTITSINRMLPGPSIQIKQIENSFSPFNTHYLIKFNRFYHEYKQSFAIFFVLNMNLYSVVKM</sequence>
<feature type="non-terminal residue" evidence="1">
    <location>
        <position position="1"/>
    </location>
</feature>
<accession>E9J5C7</accession>
<reference evidence="1" key="1">
    <citation type="journal article" date="2011" name="Proc. Natl. Acad. Sci. U.S.A.">
        <title>The genome of the fire ant Solenopsis invicta.</title>
        <authorList>
            <person name="Wurm Y."/>
            <person name="Wang J."/>
            <person name="Riba-Grognuz O."/>
            <person name="Corona M."/>
            <person name="Nygaard S."/>
            <person name="Hunt B.G."/>
            <person name="Ingram K.K."/>
            <person name="Falquet L."/>
            <person name="Nipitwattanaphon M."/>
            <person name="Gotzek D."/>
            <person name="Dijkstra M.B."/>
            <person name="Oettler J."/>
            <person name="Comtesse F."/>
            <person name="Shih C.J."/>
            <person name="Wu W.J."/>
            <person name="Yang C.C."/>
            <person name="Thomas J."/>
            <person name="Beaudoing E."/>
            <person name="Pradervand S."/>
            <person name="Flegel V."/>
            <person name="Cook E.D."/>
            <person name="Fabbretti R."/>
            <person name="Stockinger H."/>
            <person name="Long L."/>
            <person name="Farmerie W.G."/>
            <person name="Oakey J."/>
            <person name="Boomsma J.J."/>
            <person name="Pamilo P."/>
            <person name="Yi S.V."/>
            <person name="Heinze J."/>
            <person name="Goodisman M.A."/>
            <person name="Farinelli L."/>
            <person name="Harshman K."/>
            <person name="Hulo N."/>
            <person name="Cerutti L."/>
            <person name="Xenarios I."/>
            <person name="Shoemaker D."/>
            <person name="Keller L."/>
        </authorList>
    </citation>
    <scope>NUCLEOTIDE SEQUENCE [LARGE SCALE GENOMIC DNA]</scope>
</reference>
<organism>
    <name type="scientific">Solenopsis invicta</name>
    <name type="common">Red imported fire ant</name>
    <name type="synonym">Solenopsis wagneri</name>
    <dbReference type="NCBI Taxonomy" id="13686"/>
    <lineage>
        <taxon>Eukaryota</taxon>
        <taxon>Metazoa</taxon>
        <taxon>Ecdysozoa</taxon>
        <taxon>Arthropoda</taxon>
        <taxon>Hexapoda</taxon>
        <taxon>Insecta</taxon>
        <taxon>Pterygota</taxon>
        <taxon>Neoptera</taxon>
        <taxon>Endopterygota</taxon>
        <taxon>Hymenoptera</taxon>
        <taxon>Apocrita</taxon>
        <taxon>Aculeata</taxon>
        <taxon>Formicoidea</taxon>
        <taxon>Formicidae</taxon>
        <taxon>Myrmicinae</taxon>
        <taxon>Solenopsis</taxon>
    </lineage>
</organism>
<dbReference type="EMBL" id="GL768140">
    <property type="protein sequence ID" value="EFZ11976.1"/>
    <property type="molecule type" value="Genomic_DNA"/>
</dbReference>
<dbReference type="HOGENOM" id="CLU_2461187_0_0_1"/>
<gene>
    <name evidence="1" type="ORF">SINV_08313</name>
</gene>
<proteinExistence type="predicted"/>